<dbReference type="Proteomes" id="UP000807115">
    <property type="component" value="Chromosome 3"/>
</dbReference>
<reference evidence="1" key="1">
    <citation type="journal article" date="2019" name="BMC Genomics">
        <title>A new reference genome for Sorghum bicolor reveals high levels of sequence similarity between sweet and grain genotypes: implications for the genetics of sugar metabolism.</title>
        <authorList>
            <person name="Cooper E.A."/>
            <person name="Brenton Z.W."/>
            <person name="Flinn B.S."/>
            <person name="Jenkins J."/>
            <person name="Shu S."/>
            <person name="Flowers D."/>
            <person name="Luo F."/>
            <person name="Wang Y."/>
            <person name="Xia P."/>
            <person name="Barry K."/>
            <person name="Daum C."/>
            <person name="Lipzen A."/>
            <person name="Yoshinaga Y."/>
            <person name="Schmutz J."/>
            <person name="Saski C."/>
            <person name="Vermerris W."/>
            <person name="Kresovich S."/>
        </authorList>
    </citation>
    <scope>NUCLEOTIDE SEQUENCE</scope>
</reference>
<reference evidence="1" key="2">
    <citation type="submission" date="2020-10" db="EMBL/GenBank/DDBJ databases">
        <authorList>
            <person name="Cooper E.A."/>
            <person name="Brenton Z.W."/>
            <person name="Flinn B.S."/>
            <person name="Jenkins J."/>
            <person name="Shu S."/>
            <person name="Flowers D."/>
            <person name="Luo F."/>
            <person name="Wang Y."/>
            <person name="Xia P."/>
            <person name="Barry K."/>
            <person name="Daum C."/>
            <person name="Lipzen A."/>
            <person name="Yoshinaga Y."/>
            <person name="Schmutz J."/>
            <person name="Saski C."/>
            <person name="Vermerris W."/>
            <person name="Kresovich S."/>
        </authorList>
    </citation>
    <scope>NUCLEOTIDE SEQUENCE</scope>
</reference>
<evidence type="ECO:0000313" key="2">
    <source>
        <dbReference type="Proteomes" id="UP000807115"/>
    </source>
</evidence>
<gene>
    <name evidence="1" type="ORF">BDA96_03G102200</name>
</gene>
<accession>A0A921ULT6</accession>
<dbReference type="AlphaFoldDB" id="A0A921ULT6"/>
<sequence>MSPHHLPPTTTGATPTSAAAICPMASASQRTTAISRMLAPMARHPSSPAILERRVHPWHSTSGHWYFGRGRNSSLRTTNPSQCSQLEINHKNINLSAFQCKL</sequence>
<evidence type="ECO:0000313" key="1">
    <source>
        <dbReference type="EMBL" id="KAG0536907.1"/>
    </source>
</evidence>
<proteinExistence type="predicted"/>
<name>A0A921ULT6_SORBI</name>
<organism evidence="1 2">
    <name type="scientific">Sorghum bicolor</name>
    <name type="common">Sorghum</name>
    <name type="synonym">Sorghum vulgare</name>
    <dbReference type="NCBI Taxonomy" id="4558"/>
    <lineage>
        <taxon>Eukaryota</taxon>
        <taxon>Viridiplantae</taxon>
        <taxon>Streptophyta</taxon>
        <taxon>Embryophyta</taxon>
        <taxon>Tracheophyta</taxon>
        <taxon>Spermatophyta</taxon>
        <taxon>Magnoliopsida</taxon>
        <taxon>Liliopsida</taxon>
        <taxon>Poales</taxon>
        <taxon>Poaceae</taxon>
        <taxon>PACMAD clade</taxon>
        <taxon>Panicoideae</taxon>
        <taxon>Andropogonodae</taxon>
        <taxon>Andropogoneae</taxon>
        <taxon>Sorghinae</taxon>
        <taxon>Sorghum</taxon>
    </lineage>
</organism>
<dbReference type="EMBL" id="CM027682">
    <property type="protein sequence ID" value="KAG0536907.1"/>
    <property type="molecule type" value="Genomic_DNA"/>
</dbReference>
<comment type="caution">
    <text evidence="1">The sequence shown here is derived from an EMBL/GenBank/DDBJ whole genome shotgun (WGS) entry which is preliminary data.</text>
</comment>
<protein>
    <submittedName>
        <fullName evidence="1">Uncharacterized protein</fullName>
    </submittedName>
</protein>